<feature type="compositionally biased region" description="Low complexity" evidence="6">
    <location>
        <begin position="197"/>
        <end position="206"/>
    </location>
</feature>
<comment type="catalytic activity">
    <reaction evidence="5">
        <text>a 2'-deoxyribonucleoside 5'-diphosphate + [thioredoxin]-disulfide + H2O = a ribonucleoside 5'-diphosphate + [thioredoxin]-dithiol</text>
        <dbReference type="Rhea" id="RHEA:23252"/>
        <dbReference type="Rhea" id="RHEA-COMP:10698"/>
        <dbReference type="Rhea" id="RHEA-COMP:10700"/>
        <dbReference type="ChEBI" id="CHEBI:15377"/>
        <dbReference type="ChEBI" id="CHEBI:29950"/>
        <dbReference type="ChEBI" id="CHEBI:50058"/>
        <dbReference type="ChEBI" id="CHEBI:57930"/>
        <dbReference type="ChEBI" id="CHEBI:73316"/>
        <dbReference type="EC" id="1.17.4.1"/>
    </reaction>
</comment>
<comment type="caution">
    <text evidence="8">The sequence shown here is derived from an EMBL/GenBank/DDBJ whole genome shotgun (WGS) entry which is preliminary data.</text>
</comment>
<organism evidence="8 9">
    <name type="scientific">Acetobacter musti</name>
    <dbReference type="NCBI Taxonomy" id="864732"/>
    <lineage>
        <taxon>Bacteria</taxon>
        <taxon>Pseudomonadati</taxon>
        <taxon>Pseudomonadota</taxon>
        <taxon>Alphaproteobacteria</taxon>
        <taxon>Acetobacterales</taxon>
        <taxon>Acetobacteraceae</taxon>
        <taxon>Acetobacter</taxon>
    </lineage>
</organism>
<reference evidence="8 9" key="1">
    <citation type="journal article" date="2020" name="Int. J. Syst. Evol. Microbiol.">
        <title>Novel acetic acid bacteria from cider fermentations: Acetobacter conturbans sp. nov. and Acetobacter fallax sp. nov.</title>
        <authorList>
            <person name="Sombolestani A.S."/>
            <person name="Cleenwerck I."/>
            <person name="Cnockaert M."/>
            <person name="Borremans W."/>
            <person name="Wieme A.D."/>
            <person name="De Vuyst L."/>
            <person name="Vandamme P."/>
        </authorList>
    </citation>
    <scope>NUCLEOTIDE SEQUENCE [LARGE SCALE GENOMIC DNA]</scope>
    <source>
        <strain evidence="8 9">LMG 30640</strain>
    </source>
</reference>
<dbReference type="EC" id="1.17.4.1" evidence="2"/>
<accession>A0ABX0JNK5</accession>
<feature type="domain" description="TSCPD" evidence="7">
    <location>
        <begin position="401"/>
        <end position="506"/>
    </location>
</feature>
<evidence type="ECO:0000313" key="9">
    <source>
        <dbReference type="Proteomes" id="UP000635278"/>
    </source>
</evidence>
<evidence type="ECO:0000256" key="4">
    <source>
        <dbReference type="ARBA" id="ARBA00022741"/>
    </source>
</evidence>
<evidence type="ECO:0000256" key="2">
    <source>
        <dbReference type="ARBA" id="ARBA00012274"/>
    </source>
</evidence>
<keyword evidence="9" id="KW-1185">Reference proteome</keyword>
<gene>
    <name evidence="8" type="ORF">GOB93_05970</name>
</gene>
<name>A0ABX0JNK5_9PROT</name>
<keyword evidence="3" id="KW-0237">DNA synthesis</keyword>
<evidence type="ECO:0000313" key="8">
    <source>
        <dbReference type="EMBL" id="NHN84190.1"/>
    </source>
</evidence>
<feature type="region of interest" description="Disordered" evidence="6">
    <location>
        <begin position="534"/>
        <end position="554"/>
    </location>
</feature>
<evidence type="ECO:0000256" key="6">
    <source>
        <dbReference type="SAM" id="MobiDB-lite"/>
    </source>
</evidence>
<dbReference type="Pfam" id="PF12637">
    <property type="entry name" value="TSCPD"/>
    <property type="match status" value="1"/>
</dbReference>
<evidence type="ECO:0000256" key="3">
    <source>
        <dbReference type="ARBA" id="ARBA00022634"/>
    </source>
</evidence>
<evidence type="ECO:0000256" key="5">
    <source>
        <dbReference type="ARBA" id="ARBA00047754"/>
    </source>
</evidence>
<comment type="similarity">
    <text evidence="1">Belongs to the ribonucleoside diphosphate reductase class-2 family.</text>
</comment>
<keyword evidence="4" id="KW-0547">Nucleotide-binding</keyword>
<dbReference type="Proteomes" id="UP000635278">
    <property type="component" value="Unassembled WGS sequence"/>
</dbReference>
<proteinExistence type="inferred from homology"/>
<evidence type="ECO:0000259" key="7">
    <source>
        <dbReference type="Pfam" id="PF12637"/>
    </source>
</evidence>
<protein>
    <recommendedName>
        <fullName evidence="2">ribonucleoside-diphosphate reductase</fullName>
        <ecNumber evidence="2">1.17.4.1</ecNumber>
    </recommendedName>
</protein>
<dbReference type="EMBL" id="WOTB01000005">
    <property type="protein sequence ID" value="NHN84190.1"/>
    <property type="molecule type" value="Genomic_DNA"/>
</dbReference>
<dbReference type="RefSeq" id="WP_173582561.1">
    <property type="nucleotide sequence ID" value="NZ_WOTB01000005.1"/>
</dbReference>
<dbReference type="InterPro" id="IPR024434">
    <property type="entry name" value="TSCPD_dom"/>
</dbReference>
<sequence>MNAQRYWNGVRMRTVMASADPDAPTRQVTLPADWDDDAAAALAGIAPGTGAVSVADESARWIDAVAPAGGGREASGSEEFAPVSGRSLAWLLMLRQAAPTLALWSGEFDRRPGFVVNLAAFALPGEGFSGEAYVAALRLLCATLRTEAEEKANRRNGELALDETIVAPTLFDLPLESSARPERKKPGKTSDKKDADPAPGLPLGEPEPVAGEILLTNLDACLAALGLDYDSNDGRDAACSLVALATLVVREGTGCDHLPLTPHRHVIPGLAPVAREAWARAAVETDMPARRIETGFSAPGPVDALLGCEACGLAPIFSPLRVDGRLATSTLARLAARGLSLETAFAACLAGDVPLALPAPDAHMRMYRALAGFVDRMPARPDPSASPLPRIPPRGVARALPERHTGIMQKTAIGGHRLFLRTAEYEDGTLGEISLTPARENAMVRGLMECFSEAVSIGLQYGVPLEDFVERFAYSCFGPAGTVEGDPVASYATSMLDYAFRALSDLYLGRRLPDAPRDSGEDFSPLLPFEFDAARAAGTRPPGQPRPRGLRLVS</sequence>
<feature type="region of interest" description="Disordered" evidence="6">
    <location>
        <begin position="176"/>
        <end position="206"/>
    </location>
</feature>
<evidence type="ECO:0000256" key="1">
    <source>
        <dbReference type="ARBA" id="ARBA00007405"/>
    </source>
</evidence>